<sequence>MSGVNCKVPQCTLFCTVYHRDPLYKVLPLPRFIFLLEIGALEGGLVQRKKETGWRNSGYTSRMNGSCSIFGQSDVKVRTLKLQVVGLICQFAVVPTINKISE</sequence>
<comment type="caution">
    <text evidence="1">The sequence shown here is derived from an EMBL/GenBank/DDBJ whole genome shotgun (WGS) entry which is preliminary data.</text>
</comment>
<proteinExistence type="predicted"/>
<organism evidence="1 2">
    <name type="scientific">Owenia fusiformis</name>
    <name type="common">Polychaete worm</name>
    <dbReference type="NCBI Taxonomy" id="6347"/>
    <lineage>
        <taxon>Eukaryota</taxon>
        <taxon>Metazoa</taxon>
        <taxon>Spiralia</taxon>
        <taxon>Lophotrochozoa</taxon>
        <taxon>Annelida</taxon>
        <taxon>Polychaeta</taxon>
        <taxon>Sedentaria</taxon>
        <taxon>Canalipalpata</taxon>
        <taxon>Sabellida</taxon>
        <taxon>Oweniida</taxon>
        <taxon>Oweniidae</taxon>
        <taxon>Owenia</taxon>
    </lineage>
</organism>
<dbReference type="EMBL" id="CAIIXF020000004">
    <property type="protein sequence ID" value="CAH1781919.1"/>
    <property type="molecule type" value="Genomic_DNA"/>
</dbReference>
<reference evidence="1" key="1">
    <citation type="submission" date="2022-03" db="EMBL/GenBank/DDBJ databases">
        <authorList>
            <person name="Martin C."/>
        </authorList>
    </citation>
    <scope>NUCLEOTIDE SEQUENCE</scope>
</reference>
<evidence type="ECO:0000313" key="2">
    <source>
        <dbReference type="Proteomes" id="UP000749559"/>
    </source>
</evidence>
<protein>
    <submittedName>
        <fullName evidence="1">Uncharacterized protein</fullName>
    </submittedName>
</protein>
<gene>
    <name evidence="1" type="ORF">OFUS_LOCUS8425</name>
</gene>
<dbReference type="AlphaFoldDB" id="A0A8J1UVF2"/>
<evidence type="ECO:0000313" key="1">
    <source>
        <dbReference type="EMBL" id="CAH1781919.1"/>
    </source>
</evidence>
<keyword evidence="2" id="KW-1185">Reference proteome</keyword>
<name>A0A8J1UVF2_OWEFU</name>
<accession>A0A8J1UVF2</accession>
<dbReference type="Proteomes" id="UP000749559">
    <property type="component" value="Unassembled WGS sequence"/>
</dbReference>